<protein>
    <recommendedName>
        <fullName evidence="4">C-type lysozyme inhibitor domain-containing protein</fullName>
    </recommendedName>
</protein>
<comment type="caution">
    <text evidence="2">The sequence shown here is derived from an EMBL/GenBank/DDBJ whole genome shotgun (WGS) entry which is preliminary data.</text>
</comment>
<evidence type="ECO:0000256" key="1">
    <source>
        <dbReference type="SAM" id="SignalP"/>
    </source>
</evidence>
<feature type="chain" id="PRO_5004637670" description="C-type lysozyme inhibitor domain-containing protein" evidence="1">
    <location>
        <begin position="21"/>
        <end position="115"/>
    </location>
</feature>
<sequence length="115" mass="12790">MFKTLALWAATFSLTPSAFASGAADSLRSDNLTFTCQHTAQQVILQVQTSPAFDGTLLLSGQKADQSRYQFQGKTSVTFSYSLAQLPLRMQILQRETRSTIVWIDTDCYVSVKDQ</sequence>
<dbReference type="EMBL" id="BATJ01000012">
    <property type="protein sequence ID" value="GAD68252.1"/>
    <property type="molecule type" value="Genomic_DNA"/>
</dbReference>
<proteinExistence type="predicted"/>
<gene>
    <name evidence="2" type="ORF">VPR01S_12_00610</name>
</gene>
<dbReference type="RefSeq" id="WP_021706223.1">
    <property type="nucleotide sequence ID" value="NZ_BATJ01000012.1"/>
</dbReference>
<dbReference type="Proteomes" id="UP000016570">
    <property type="component" value="Unassembled WGS sequence"/>
</dbReference>
<dbReference type="STRING" id="1219065.VPR01S_12_00610"/>
<dbReference type="AlphaFoldDB" id="U3A4J1"/>
<feature type="signal peptide" evidence="1">
    <location>
        <begin position="1"/>
        <end position="20"/>
    </location>
</feature>
<reference evidence="2 3" key="1">
    <citation type="submission" date="2013-09" db="EMBL/GenBank/DDBJ databases">
        <title>Whole genome shotgun sequence of Vibrio proteolyticus NBRC 13287.</title>
        <authorList>
            <person name="Isaki S."/>
            <person name="Hosoyama A."/>
            <person name="Numata M."/>
            <person name="Hashimoto M."/>
            <person name="Hosoyama Y."/>
            <person name="Tsuchikane K."/>
            <person name="Noguchi M."/>
            <person name="Hirakata S."/>
            <person name="Ichikawa N."/>
            <person name="Ohji S."/>
            <person name="Yamazoe A."/>
            <person name="Fujita N."/>
        </authorList>
    </citation>
    <scope>NUCLEOTIDE SEQUENCE [LARGE SCALE GENOMIC DNA]</scope>
    <source>
        <strain evidence="2 3">NBRC 13287</strain>
    </source>
</reference>
<keyword evidence="1" id="KW-0732">Signal</keyword>
<name>U3A4J1_VIBPR</name>
<evidence type="ECO:0000313" key="2">
    <source>
        <dbReference type="EMBL" id="GAD68252.1"/>
    </source>
</evidence>
<evidence type="ECO:0008006" key="4">
    <source>
        <dbReference type="Google" id="ProtNLM"/>
    </source>
</evidence>
<keyword evidence="3" id="KW-1185">Reference proteome</keyword>
<organism evidence="2 3">
    <name type="scientific">Vibrio proteolyticus NBRC 13287</name>
    <dbReference type="NCBI Taxonomy" id="1219065"/>
    <lineage>
        <taxon>Bacteria</taxon>
        <taxon>Pseudomonadati</taxon>
        <taxon>Pseudomonadota</taxon>
        <taxon>Gammaproteobacteria</taxon>
        <taxon>Vibrionales</taxon>
        <taxon>Vibrionaceae</taxon>
        <taxon>Vibrio</taxon>
    </lineage>
</organism>
<evidence type="ECO:0000313" key="3">
    <source>
        <dbReference type="Proteomes" id="UP000016570"/>
    </source>
</evidence>
<accession>U3A4J1</accession>